<name>A0A6M6JSN8_9PSEU</name>
<evidence type="ECO:0000313" key="3">
    <source>
        <dbReference type="Proteomes" id="UP000505377"/>
    </source>
</evidence>
<gene>
    <name evidence="2" type="ORF">HOP40_34605</name>
</gene>
<feature type="compositionally biased region" description="Basic and acidic residues" evidence="1">
    <location>
        <begin position="186"/>
        <end position="196"/>
    </location>
</feature>
<accession>A0A6M6JSN8</accession>
<evidence type="ECO:0000313" key="2">
    <source>
        <dbReference type="EMBL" id="QJY50253.1"/>
    </source>
</evidence>
<sequence length="196" mass="22031">MAEDERFEPRSLDEWRAWLSEHHTRPRGVWLVTWRTGTSGPQIGYELTVEQALCFGWIDSTARRLDDERRMLWFAPRKKGSGWARTNKARIERLTAAGLMTPAGTALIDAAKADGSWTLLDDVEDLVVPDDLTAALAAHPPAAEHWAAFPPSARRALLGWIVQAKRPETRAKRIAETAAQAAQNRRANEWTPKEKA</sequence>
<reference evidence="2 3" key="1">
    <citation type="submission" date="2020-05" db="EMBL/GenBank/DDBJ databases">
        <authorList>
            <person name="Mo P."/>
        </authorList>
    </citation>
    <scope>NUCLEOTIDE SEQUENCE [LARGE SCALE GENOMIC DNA]</scope>
    <source>
        <strain evidence="2 3">Gen01</strain>
    </source>
</reference>
<proteinExistence type="predicted"/>
<organism evidence="2 3">
    <name type="scientific">Pseudonocardia broussonetiae</name>
    <dbReference type="NCBI Taxonomy" id="2736640"/>
    <lineage>
        <taxon>Bacteria</taxon>
        <taxon>Bacillati</taxon>
        <taxon>Actinomycetota</taxon>
        <taxon>Actinomycetes</taxon>
        <taxon>Pseudonocardiales</taxon>
        <taxon>Pseudonocardiaceae</taxon>
        <taxon>Pseudonocardia</taxon>
    </lineage>
</organism>
<dbReference type="RefSeq" id="WP_172167544.1">
    <property type="nucleotide sequence ID" value="NZ_CP053564.1"/>
</dbReference>
<evidence type="ECO:0008006" key="4">
    <source>
        <dbReference type="Google" id="ProtNLM"/>
    </source>
</evidence>
<dbReference type="AlphaFoldDB" id="A0A6M6JSN8"/>
<dbReference type="KEGG" id="pbro:HOP40_34605"/>
<evidence type="ECO:0000256" key="1">
    <source>
        <dbReference type="SAM" id="MobiDB-lite"/>
    </source>
</evidence>
<dbReference type="EMBL" id="CP053564">
    <property type="protein sequence ID" value="QJY50253.1"/>
    <property type="molecule type" value="Genomic_DNA"/>
</dbReference>
<keyword evidence="3" id="KW-1185">Reference proteome</keyword>
<protein>
    <recommendedName>
        <fullName evidence="4">Bacteriocin-protection protein</fullName>
    </recommendedName>
</protein>
<feature type="region of interest" description="Disordered" evidence="1">
    <location>
        <begin position="177"/>
        <end position="196"/>
    </location>
</feature>
<dbReference type="Pfam" id="PF13376">
    <property type="entry name" value="OmdA"/>
    <property type="match status" value="1"/>
</dbReference>
<dbReference type="Proteomes" id="UP000505377">
    <property type="component" value="Chromosome"/>
</dbReference>